<proteinExistence type="predicted"/>
<evidence type="ECO:0000256" key="2">
    <source>
        <dbReference type="ARBA" id="ARBA00023012"/>
    </source>
</evidence>
<keyword evidence="1 6" id="KW-0597">Phosphoprotein</keyword>
<dbReference type="Proteomes" id="UP000235916">
    <property type="component" value="Unassembled WGS sequence"/>
</dbReference>
<dbReference type="GO" id="GO:0000156">
    <property type="term" value="F:phosphorelay response regulator activity"/>
    <property type="evidence" value="ECO:0007669"/>
    <property type="project" value="TreeGrafter"/>
</dbReference>
<feature type="domain" description="Response regulatory" evidence="7">
    <location>
        <begin position="19"/>
        <end position="135"/>
    </location>
</feature>
<dbReference type="SUPFAM" id="SSF52172">
    <property type="entry name" value="CheY-like"/>
    <property type="match status" value="1"/>
</dbReference>
<dbReference type="SUPFAM" id="SSF55785">
    <property type="entry name" value="PYP-like sensor domain (PAS domain)"/>
    <property type="match status" value="1"/>
</dbReference>
<keyword evidence="10" id="KW-1185">Reference proteome</keyword>
<dbReference type="InterPro" id="IPR039420">
    <property type="entry name" value="WalR-like"/>
</dbReference>
<dbReference type="PANTHER" id="PTHR48111">
    <property type="entry name" value="REGULATOR OF RPOS"/>
    <property type="match status" value="1"/>
</dbReference>
<dbReference type="InterPro" id="IPR011006">
    <property type="entry name" value="CheY-like_superfamily"/>
</dbReference>
<dbReference type="Pfam" id="PF00989">
    <property type="entry name" value="PAS"/>
    <property type="match status" value="1"/>
</dbReference>
<reference evidence="9 10" key="1">
    <citation type="submission" date="2018-01" db="EMBL/GenBank/DDBJ databases">
        <title>Draft genome sequence of Paucibacter aquatile CR182 isolated from freshwater of the Nakdong River.</title>
        <authorList>
            <person name="Choi A."/>
            <person name="Chung E.J."/>
        </authorList>
    </citation>
    <scope>NUCLEOTIDE SEQUENCE [LARGE SCALE GENOMIC DNA]</scope>
    <source>
        <strain evidence="9 10">CR182</strain>
    </source>
</reference>
<dbReference type="InterPro" id="IPR000014">
    <property type="entry name" value="PAS"/>
</dbReference>
<dbReference type="RefSeq" id="WP_102767093.1">
    <property type="nucleotide sequence ID" value="NZ_POSP01000003.1"/>
</dbReference>
<dbReference type="InterPro" id="IPR035965">
    <property type="entry name" value="PAS-like_dom_sf"/>
</dbReference>
<keyword evidence="3" id="KW-0805">Transcription regulation</keyword>
<evidence type="ECO:0000259" key="8">
    <source>
        <dbReference type="PROSITE" id="PS50112"/>
    </source>
</evidence>
<gene>
    <name evidence="9" type="ORF">C1O66_06260</name>
</gene>
<evidence type="ECO:0000313" key="9">
    <source>
        <dbReference type="EMBL" id="PND37176.1"/>
    </source>
</evidence>
<dbReference type="Gene3D" id="3.30.450.20">
    <property type="entry name" value="PAS domain"/>
    <property type="match status" value="1"/>
</dbReference>
<dbReference type="InterPro" id="IPR001789">
    <property type="entry name" value="Sig_transdc_resp-reg_receiver"/>
</dbReference>
<evidence type="ECO:0000256" key="4">
    <source>
        <dbReference type="ARBA" id="ARBA00023125"/>
    </source>
</evidence>
<name>A0A2N8KUP5_9BURK</name>
<evidence type="ECO:0000256" key="1">
    <source>
        <dbReference type="ARBA" id="ARBA00022553"/>
    </source>
</evidence>
<dbReference type="Gene3D" id="3.40.50.2300">
    <property type="match status" value="1"/>
</dbReference>
<evidence type="ECO:0000256" key="6">
    <source>
        <dbReference type="PROSITE-ProRule" id="PRU00169"/>
    </source>
</evidence>
<organism evidence="9 10">
    <name type="scientific">Kinneretia aquatilis</name>
    <dbReference type="NCBI Taxonomy" id="2070761"/>
    <lineage>
        <taxon>Bacteria</taxon>
        <taxon>Pseudomonadati</taxon>
        <taxon>Pseudomonadota</taxon>
        <taxon>Betaproteobacteria</taxon>
        <taxon>Burkholderiales</taxon>
        <taxon>Sphaerotilaceae</taxon>
        <taxon>Roseateles</taxon>
    </lineage>
</organism>
<comment type="caution">
    <text evidence="9">The sequence shown here is derived from an EMBL/GenBank/DDBJ whole genome shotgun (WGS) entry which is preliminary data.</text>
</comment>
<evidence type="ECO:0000259" key="7">
    <source>
        <dbReference type="PROSITE" id="PS50110"/>
    </source>
</evidence>
<dbReference type="PANTHER" id="PTHR48111:SF1">
    <property type="entry name" value="TWO-COMPONENT RESPONSE REGULATOR ORR33"/>
    <property type="match status" value="1"/>
</dbReference>
<keyword evidence="5" id="KW-0804">Transcription</keyword>
<dbReference type="AlphaFoldDB" id="A0A2N8KUP5"/>
<keyword evidence="2" id="KW-0902">Two-component regulatory system</keyword>
<dbReference type="EMBL" id="POSP01000003">
    <property type="protein sequence ID" value="PND37176.1"/>
    <property type="molecule type" value="Genomic_DNA"/>
</dbReference>
<sequence>MDSNASSTATARLGSPDPVILIVDDTPPNIGLLHTMLRPQGYRIYAASSGLQALELVERIQPDLILLDVMMPGMDGFATCRALKARSATTDVPVIFITACTESEDVVLGFQAGAADYIAKPIRVEEVLARVQTQLALRRCAQQERAEQQQLRAIVESMREGLLLLDPQGSVRYSNPALQEQLGRSAVEIQSPELGRLLRQALPASGQGQVHLAQGLCGSVPLDLTLAPWPGDEAGSVALLRPAGVHS</sequence>
<dbReference type="SMART" id="SM00448">
    <property type="entry name" value="REC"/>
    <property type="match status" value="1"/>
</dbReference>
<dbReference type="SMART" id="SM00091">
    <property type="entry name" value="PAS"/>
    <property type="match status" value="1"/>
</dbReference>
<dbReference type="GO" id="GO:0000976">
    <property type="term" value="F:transcription cis-regulatory region binding"/>
    <property type="evidence" value="ECO:0007669"/>
    <property type="project" value="TreeGrafter"/>
</dbReference>
<evidence type="ECO:0008006" key="11">
    <source>
        <dbReference type="Google" id="ProtNLM"/>
    </source>
</evidence>
<dbReference type="CDD" id="cd19920">
    <property type="entry name" value="REC_PA4781-like"/>
    <property type="match status" value="1"/>
</dbReference>
<evidence type="ECO:0000256" key="5">
    <source>
        <dbReference type="ARBA" id="ARBA00023163"/>
    </source>
</evidence>
<dbReference type="Pfam" id="PF00072">
    <property type="entry name" value="Response_reg"/>
    <property type="match status" value="1"/>
</dbReference>
<dbReference type="InterPro" id="IPR013767">
    <property type="entry name" value="PAS_fold"/>
</dbReference>
<evidence type="ECO:0000256" key="3">
    <source>
        <dbReference type="ARBA" id="ARBA00023015"/>
    </source>
</evidence>
<evidence type="ECO:0000313" key="10">
    <source>
        <dbReference type="Proteomes" id="UP000235916"/>
    </source>
</evidence>
<dbReference type="PROSITE" id="PS50112">
    <property type="entry name" value="PAS"/>
    <property type="match status" value="1"/>
</dbReference>
<dbReference type="PROSITE" id="PS50110">
    <property type="entry name" value="RESPONSE_REGULATORY"/>
    <property type="match status" value="1"/>
</dbReference>
<keyword evidence="4" id="KW-0238">DNA-binding</keyword>
<dbReference type="GO" id="GO:0032993">
    <property type="term" value="C:protein-DNA complex"/>
    <property type="evidence" value="ECO:0007669"/>
    <property type="project" value="TreeGrafter"/>
</dbReference>
<dbReference type="GO" id="GO:0005829">
    <property type="term" value="C:cytosol"/>
    <property type="evidence" value="ECO:0007669"/>
    <property type="project" value="TreeGrafter"/>
</dbReference>
<protein>
    <recommendedName>
        <fullName evidence="11">Response regulator</fullName>
    </recommendedName>
</protein>
<feature type="modified residue" description="4-aspartylphosphate" evidence="6">
    <location>
        <position position="68"/>
    </location>
</feature>
<feature type="domain" description="PAS" evidence="8">
    <location>
        <begin position="147"/>
        <end position="189"/>
    </location>
</feature>
<dbReference type="GO" id="GO:0006355">
    <property type="term" value="P:regulation of DNA-templated transcription"/>
    <property type="evidence" value="ECO:0007669"/>
    <property type="project" value="InterPro"/>
</dbReference>
<accession>A0A2N8KUP5</accession>
<dbReference type="OrthoDB" id="8874570at2"/>